<name>A0ABS6EPH8_9CLOT</name>
<evidence type="ECO:0000313" key="2">
    <source>
        <dbReference type="EMBL" id="MBU5486295.1"/>
    </source>
</evidence>
<dbReference type="InterPro" id="IPR013693">
    <property type="entry name" value="SpoIID/LytB_N"/>
</dbReference>
<organism evidence="2 3">
    <name type="scientific">Clostridium mobile</name>
    <dbReference type="NCBI Taxonomy" id="2841512"/>
    <lineage>
        <taxon>Bacteria</taxon>
        <taxon>Bacillati</taxon>
        <taxon>Bacillota</taxon>
        <taxon>Clostridia</taxon>
        <taxon>Eubacteriales</taxon>
        <taxon>Clostridiaceae</taxon>
        <taxon>Clostridium</taxon>
    </lineage>
</organism>
<dbReference type="Pfam" id="PF08486">
    <property type="entry name" value="SpoIID"/>
    <property type="match status" value="1"/>
</dbReference>
<comment type="caution">
    <text evidence="2">The sequence shown here is derived from an EMBL/GenBank/DDBJ whole genome shotgun (WGS) entry which is preliminary data.</text>
</comment>
<protein>
    <submittedName>
        <fullName evidence="2">SpoIID/LytB domain-containing protein</fullName>
    </submittedName>
</protein>
<dbReference type="PANTHER" id="PTHR30032">
    <property type="entry name" value="N-ACETYLMURAMOYL-L-ALANINE AMIDASE-RELATED"/>
    <property type="match status" value="1"/>
</dbReference>
<dbReference type="InterPro" id="IPR051922">
    <property type="entry name" value="Bact_Sporulation_Assoc"/>
</dbReference>
<evidence type="ECO:0000259" key="1">
    <source>
        <dbReference type="Pfam" id="PF08486"/>
    </source>
</evidence>
<sequence>MKKFITTVVFLVAILLTIVCFPRTKEHAVVVTSNDNYSEIYVSEKLYKVKFDKKYPVGTVINYNYNFFKAFNVKVLSPIEERVMKTNNGIYDLELSGELKADDSITFYYLDKNNNIYPLSKKKILIGKENIKTYLNKKNNIKTFIITPYDLSSMRVGISTTGFNSLKHSEIDLTCLEEVNLYNLKENYKKTIPKNTKIKISALNDKIEFNIDNQIKVFSSRTYLKGNNIKIDNITRGIPKFTPSYSGTLEFTNDKNSLYMINEVDMEEYLFKVVPSEMPSSGGLESLKCQAIAARTYALSDMLQNRFAHLGFYVDDSTQSQVYNNMETNELASRAVLDTKGLIMTSNNEPIDAKYYSSSAGVATAYEDVWFNADWSSENKNYYYKGSYVDDKSLPNNENEWLSFYKNKDLKAIDSESPYFRWYAHFSKNALENSLKKSLKIIHERRPNFIEILQNNAKINDIPELGNIKDIKVLKRSEFGNIMEISFLFTNITVNVKGDYNIRSAIRCNKDFSGEIIPIIRHKKEPLINSNFLPSSFFAIEKDSEGFTIYGGGYGHGVGMTQNGAMEMSKKGSSYEEILGTFYKDVKIEKIY</sequence>
<reference evidence="2 3" key="1">
    <citation type="submission" date="2021-06" db="EMBL/GenBank/DDBJ databases">
        <authorList>
            <person name="Sun Q."/>
            <person name="Li D."/>
        </authorList>
    </citation>
    <scope>NUCLEOTIDE SEQUENCE [LARGE SCALE GENOMIC DNA]</scope>
    <source>
        <strain evidence="2 3">MSJ-11</strain>
    </source>
</reference>
<gene>
    <name evidence="2" type="ORF">KQI86_18460</name>
</gene>
<feature type="domain" description="Sporulation stage II protein D amidase enhancer LytB N-terminal" evidence="1">
    <location>
        <begin position="256"/>
        <end position="345"/>
    </location>
</feature>
<accession>A0ABS6EPH8</accession>
<dbReference type="EMBL" id="JAHLQF010000005">
    <property type="protein sequence ID" value="MBU5486295.1"/>
    <property type="molecule type" value="Genomic_DNA"/>
</dbReference>
<keyword evidence="3" id="KW-1185">Reference proteome</keyword>
<dbReference type="RefSeq" id="WP_216440900.1">
    <property type="nucleotide sequence ID" value="NZ_JAHLQF010000005.1"/>
</dbReference>
<dbReference type="NCBIfam" id="TIGR02669">
    <property type="entry name" value="SpoIID_LytB"/>
    <property type="match status" value="1"/>
</dbReference>
<dbReference type="Proteomes" id="UP000726170">
    <property type="component" value="Unassembled WGS sequence"/>
</dbReference>
<evidence type="ECO:0000313" key="3">
    <source>
        <dbReference type="Proteomes" id="UP000726170"/>
    </source>
</evidence>
<dbReference type="InterPro" id="IPR013486">
    <property type="entry name" value="SpoIID/LytB"/>
</dbReference>
<proteinExistence type="predicted"/>
<dbReference type="PANTHER" id="PTHR30032:SF4">
    <property type="entry name" value="AMIDASE ENHANCER"/>
    <property type="match status" value="1"/>
</dbReference>